<dbReference type="Pfam" id="PF00672">
    <property type="entry name" value="HAMP"/>
    <property type="match status" value="1"/>
</dbReference>
<evidence type="ECO:0000256" key="12">
    <source>
        <dbReference type="SAM" id="SignalP"/>
    </source>
</evidence>
<keyword evidence="7 15" id="KW-0418">Kinase</keyword>
<dbReference type="SMART" id="SM00388">
    <property type="entry name" value="HisKA"/>
    <property type="match status" value="1"/>
</dbReference>
<evidence type="ECO:0000256" key="11">
    <source>
        <dbReference type="SAM" id="Phobius"/>
    </source>
</evidence>
<keyword evidence="5" id="KW-0808">Transferase</keyword>
<dbReference type="InterPro" id="IPR003594">
    <property type="entry name" value="HATPase_dom"/>
</dbReference>
<dbReference type="InterPro" id="IPR050428">
    <property type="entry name" value="TCS_sensor_his_kinase"/>
</dbReference>
<dbReference type="CDD" id="cd06225">
    <property type="entry name" value="HAMP"/>
    <property type="match status" value="1"/>
</dbReference>
<dbReference type="Proteomes" id="UP000886887">
    <property type="component" value="Unassembled WGS sequence"/>
</dbReference>
<dbReference type="SUPFAM" id="SSF158472">
    <property type="entry name" value="HAMP domain-like"/>
    <property type="match status" value="1"/>
</dbReference>
<feature type="domain" description="HAMP" evidence="14">
    <location>
        <begin position="169"/>
        <end position="223"/>
    </location>
</feature>
<dbReference type="Pfam" id="PF00512">
    <property type="entry name" value="HisKA"/>
    <property type="match status" value="1"/>
</dbReference>
<feature type="transmembrane region" description="Helical" evidence="11">
    <location>
        <begin position="151"/>
        <end position="172"/>
    </location>
</feature>
<dbReference type="Pfam" id="PF02518">
    <property type="entry name" value="HATPase_c"/>
    <property type="match status" value="1"/>
</dbReference>
<evidence type="ECO:0000256" key="7">
    <source>
        <dbReference type="ARBA" id="ARBA00022777"/>
    </source>
</evidence>
<protein>
    <recommendedName>
        <fullName evidence="3">histidine kinase</fullName>
        <ecNumber evidence="3">2.7.13.3</ecNumber>
    </recommendedName>
</protein>
<keyword evidence="6 11" id="KW-0812">Transmembrane</keyword>
<gene>
    <name evidence="15" type="ORF">IAB73_10715</name>
</gene>
<keyword evidence="12" id="KW-0732">Signal</keyword>
<dbReference type="PROSITE" id="PS50885">
    <property type="entry name" value="HAMP"/>
    <property type="match status" value="1"/>
</dbReference>
<evidence type="ECO:0000313" key="15">
    <source>
        <dbReference type="EMBL" id="HIQ72664.1"/>
    </source>
</evidence>
<dbReference type="FunFam" id="3.30.565.10:FF:000006">
    <property type="entry name" value="Sensor histidine kinase WalK"/>
    <property type="match status" value="1"/>
</dbReference>
<dbReference type="PANTHER" id="PTHR45436:SF15">
    <property type="entry name" value="SENSOR HISTIDINE KINASE CUSS"/>
    <property type="match status" value="1"/>
</dbReference>
<dbReference type="Gene3D" id="1.10.287.130">
    <property type="match status" value="1"/>
</dbReference>
<evidence type="ECO:0000256" key="6">
    <source>
        <dbReference type="ARBA" id="ARBA00022692"/>
    </source>
</evidence>
<dbReference type="EMBL" id="DVFJ01000037">
    <property type="protein sequence ID" value="HIQ72664.1"/>
    <property type="molecule type" value="Genomic_DNA"/>
</dbReference>
<sequence>MKLSIKLRVTLLCTLLAALIASAAMAFQLIGEQGMLRDYYRNSLMATAQLARDDIRYEDGDLDIDRNLDDLPSAHVALFSLDGDLVYGRRLAELPFAEGEMRRAEGLAGGEWFLYDTMLSFDDGPSLWLRCGISADAAQGLLQGRSRLSLLALPGLMLLAGLGGYGIAWRAFRPVSRIVRTAEGIADGADLKKRIALTGAKDELYALARTFDAMFERLDRAFERERQFTSDVSHELRTPVTSILTQSEFALSDAADDADRRGALESIHGKAEGMAGLIRRLLLLARMDAGQLRLERETVDLQMLAELAVASFEDAAAAKQMTLETDGGLPVEVSGDHAMLLQVVMNLVENAVRYGCEGGTVRLRAGRNGAQAWLSVEDDGPGIEAKDMERIFERFYQADPARHVGSGLGLSLAARIAQLHGGRVDVRSAPGEGSCFTLILPGKGGTP</sequence>
<dbReference type="Gene3D" id="3.30.565.10">
    <property type="entry name" value="Histidine kinase-like ATPase, C-terminal domain"/>
    <property type="match status" value="1"/>
</dbReference>
<feature type="chain" id="PRO_5038570426" description="histidine kinase" evidence="12">
    <location>
        <begin position="27"/>
        <end position="447"/>
    </location>
</feature>
<comment type="catalytic activity">
    <reaction evidence="1">
        <text>ATP + protein L-histidine = ADP + protein N-phospho-L-histidine.</text>
        <dbReference type="EC" id="2.7.13.3"/>
    </reaction>
</comment>
<evidence type="ECO:0000256" key="1">
    <source>
        <dbReference type="ARBA" id="ARBA00000085"/>
    </source>
</evidence>
<reference evidence="15" key="2">
    <citation type="journal article" date="2021" name="PeerJ">
        <title>Extensive microbial diversity within the chicken gut microbiome revealed by metagenomics and culture.</title>
        <authorList>
            <person name="Gilroy R."/>
            <person name="Ravi A."/>
            <person name="Getino M."/>
            <person name="Pursley I."/>
            <person name="Horton D.L."/>
            <person name="Alikhan N.F."/>
            <person name="Baker D."/>
            <person name="Gharbi K."/>
            <person name="Hall N."/>
            <person name="Watson M."/>
            <person name="Adriaenssens E.M."/>
            <person name="Foster-Nyarko E."/>
            <person name="Jarju S."/>
            <person name="Secka A."/>
            <person name="Antonio M."/>
            <person name="Oren A."/>
            <person name="Chaudhuri R.R."/>
            <person name="La Ragione R."/>
            <person name="Hildebrand F."/>
            <person name="Pallen M.J."/>
        </authorList>
    </citation>
    <scope>NUCLEOTIDE SEQUENCE</scope>
    <source>
        <strain evidence="15">ChiSxjej2B14-6234</strain>
    </source>
</reference>
<dbReference type="Gene3D" id="6.10.340.10">
    <property type="match status" value="1"/>
</dbReference>
<dbReference type="InterPro" id="IPR003660">
    <property type="entry name" value="HAMP_dom"/>
</dbReference>
<name>A0A9D1CSL5_9FIRM</name>
<evidence type="ECO:0000256" key="10">
    <source>
        <dbReference type="ARBA" id="ARBA00023136"/>
    </source>
</evidence>
<dbReference type="EC" id="2.7.13.3" evidence="3"/>
<keyword evidence="8 11" id="KW-1133">Transmembrane helix</keyword>
<dbReference type="InterPro" id="IPR003661">
    <property type="entry name" value="HisK_dim/P_dom"/>
</dbReference>
<feature type="signal peptide" evidence="12">
    <location>
        <begin position="1"/>
        <end position="26"/>
    </location>
</feature>
<comment type="subcellular location">
    <subcellularLocation>
        <location evidence="2">Membrane</location>
        <topology evidence="2">Multi-pass membrane protein</topology>
    </subcellularLocation>
</comment>
<dbReference type="InterPro" id="IPR036097">
    <property type="entry name" value="HisK_dim/P_sf"/>
</dbReference>
<dbReference type="CDD" id="cd00075">
    <property type="entry name" value="HATPase"/>
    <property type="match status" value="1"/>
</dbReference>
<evidence type="ECO:0000256" key="2">
    <source>
        <dbReference type="ARBA" id="ARBA00004141"/>
    </source>
</evidence>
<dbReference type="SMART" id="SM00387">
    <property type="entry name" value="HATPase_c"/>
    <property type="match status" value="1"/>
</dbReference>
<dbReference type="SUPFAM" id="SSF47384">
    <property type="entry name" value="Homodimeric domain of signal transducing histidine kinase"/>
    <property type="match status" value="1"/>
</dbReference>
<evidence type="ECO:0000313" key="16">
    <source>
        <dbReference type="Proteomes" id="UP000886887"/>
    </source>
</evidence>
<dbReference type="FunFam" id="1.10.287.130:FF:000001">
    <property type="entry name" value="Two-component sensor histidine kinase"/>
    <property type="match status" value="1"/>
</dbReference>
<dbReference type="SMART" id="SM00304">
    <property type="entry name" value="HAMP"/>
    <property type="match status" value="1"/>
</dbReference>
<dbReference type="PANTHER" id="PTHR45436">
    <property type="entry name" value="SENSOR HISTIDINE KINASE YKOH"/>
    <property type="match status" value="1"/>
</dbReference>
<proteinExistence type="predicted"/>
<reference evidence="15" key="1">
    <citation type="submission" date="2020-10" db="EMBL/GenBank/DDBJ databases">
        <authorList>
            <person name="Gilroy R."/>
        </authorList>
    </citation>
    <scope>NUCLEOTIDE SEQUENCE</scope>
    <source>
        <strain evidence="15">ChiSxjej2B14-6234</strain>
    </source>
</reference>
<dbReference type="PRINTS" id="PR00344">
    <property type="entry name" value="BCTRLSENSOR"/>
</dbReference>
<accession>A0A9D1CSL5</accession>
<evidence type="ECO:0000256" key="8">
    <source>
        <dbReference type="ARBA" id="ARBA00022989"/>
    </source>
</evidence>
<dbReference type="PROSITE" id="PS50109">
    <property type="entry name" value="HIS_KIN"/>
    <property type="match status" value="1"/>
</dbReference>
<keyword evidence="9" id="KW-0902">Two-component regulatory system</keyword>
<dbReference type="GO" id="GO:0005886">
    <property type="term" value="C:plasma membrane"/>
    <property type="evidence" value="ECO:0007669"/>
    <property type="project" value="TreeGrafter"/>
</dbReference>
<evidence type="ECO:0000256" key="3">
    <source>
        <dbReference type="ARBA" id="ARBA00012438"/>
    </source>
</evidence>
<evidence type="ECO:0000256" key="9">
    <source>
        <dbReference type="ARBA" id="ARBA00023012"/>
    </source>
</evidence>
<dbReference type="InterPro" id="IPR005467">
    <property type="entry name" value="His_kinase_dom"/>
</dbReference>
<dbReference type="AlphaFoldDB" id="A0A9D1CSL5"/>
<feature type="domain" description="Histidine kinase" evidence="13">
    <location>
        <begin position="231"/>
        <end position="444"/>
    </location>
</feature>
<comment type="caution">
    <text evidence="15">The sequence shown here is derived from an EMBL/GenBank/DDBJ whole genome shotgun (WGS) entry which is preliminary data.</text>
</comment>
<evidence type="ECO:0000256" key="4">
    <source>
        <dbReference type="ARBA" id="ARBA00022553"/>
    </source>
</evidence>
<keyword evidence="10 11" id="KW-0472">Membrane</keyword>
<organism evidence="15 16">
    <name type="scientific">Candidatus Onthenecus intestinigallinarum</name>
    <dbReference type="NCBI Taxonomy" id="2840875"/>
    <lineage>
        <taxon>Bacteria</taxon>
        <taxon>Bacillati</taxon>
        <taxon>Bacillota</taxon>
        <taxon>Clostridia</taxon>
        <taxon>Eubacteriales</taxon>
        <taxon>Candidatus Onthenecus</taxon>
    </lineage>
</organism>
<dbReference type="SUPFAM" id="SSF55874">
    <property type="entry name" value="ATPase domain of HSP90 chaperone/DNA topoisomerase II/histidine kinase"/>
    <property type="match status" value="1"/>
</dbReference>
<dbReference type="GO" id="GO:0000155">
    <property type="term" value="F:phosphorelay sensor kinase activity"/>
    <property type="evidence" value="ECO:0007669"/>
    <property type="project" value="InterPro"/>
</dbReference>
<evidence type="ECO:0000259" key="14">
    <source>
        <dbReference type="PROSITE" id="PS50885"/>
    </source>
</evidence>
<dbReference type="CDD" id="cd00082">
    <property type="entry name" value="HisKA"/>
    <property type="match status" value="1"/>
</dbReference>
<dbReference type="InterPro" id="IPR004358">
    <property type="entry name" value="Sig_transdc_His_kin-like_C"/>
</dbReference>
<dbReference type="InterPro" id="IPR036890">
    <property type="entry name" value="HATPase_C_sf"/>
</dbReference>
<evidence type="ECO:0000259" key="13">
    <source>
        <dbReference type="PROSITE" id="PS50109"/>
    </source>
</evidence>
<keyword evidence="4" id="KW-0597">Phosphoprotein</keyword>
<evidence type="ECO:0000256" key="5">
    <source>
        <dbReference type="ARBA" id="ARBA00022679"/>
    </source>
</evidence>